<reference evidence="3 4" key="1">
    <citation type="submission" date="2018-12" db="EMBL/GenBank/DDBJ databases">
        <authorList>
            <consortium name="Pathogen Informatics"/>
        </authorList>
    </citation>
    <scope>NUCLEOTIDE SEQUENCE [LARGE SCALE GENOMIC DNA]</scope>
    <source>
        <strain evidence="3 4">NCTC11923</strain>
    </source>
</reference>
<dbReference type="EMBL" id="LR134363">
    <property type="protein sequence ID" value="VEG73481.1"/>
    <property type="molecule type" value="Genomic_DNA"/>
</dbReference>
<dbReference type="Pfam" id="PF14338">
    <property type="entry name" value="Mrr_N"/>
    <property type="match status" value="1"/>
</dbReference>
<dbReference type="PANTHER" id="PTHR30015">
    <property type="entry name" value="MRR RESTRICTION SYSTEM PROTEIN"/>
    <property type="match status" value="1"/>
</dbReference>
<evidence type="ECO:0000313" key="3">
    <source>
        <dbReference type="EMBL" id="VEG73481.1"/>
    </source>
</evidence>
<dbReference type="InterPro" id="IPR011335">
    <property type="entry name" value="Restrct_endonuc-II-like"/>
</dbReference>
<dbReference type="Proteomes" id="UP000276899">
    <property type="component" value="Chromosome"/>
</dbReference>
<dbReference type="AlphaFoldDB" id="A0A3S4WIA7"/>
<dbReference type="SUPFAM" id="SSF52980">
    <property type="entry name" value="Restriction endonuclease-like"/>
    <property type="match status" value="1"/>
</dbReference>
<gene>
    <name evidence="3" type="primary">mrr_1</name>
    <name evidence="3" type="ORF">NCTC11923_00086</name>
</gene>
<dbReference type="RefSeq" id="WP_051281416.1">
    <property type="nucleotide sequence ID" value="NZ_CBCRWE010000039.1"/>
</dbReference>
<sequence>MVIAEHPAPDDTRAIPQAREPRMRPSLSWEQLLVPLLRILDDGRVQQFRVLERIVLGQDPTVPDLEREALPGGRRPSDSRAALALSHLVRIDAIERPARGQFRITDLGRQILDEYPEGLTQEDVAGLAEYAVARRRMAGRHATNVVPIKRTISAEVANPIHQIADGIERLRQSVTAELLQRIHAQDPDCYGHTILTLLEAMGYGVQGHEARAHATADGGIEAVLEDDSLGLSRIYVQAKRLAPTGLPTGRPVIQAFVREAQRRGLVQGLFITTGELTADAWAYAERSAIRTVLIDGEGLAGLMMRHGIGVRATQTFEILQVDEVFFA</sequence>
<keyword evidence="4" id="KW-1185">Reference proteome</keyword>
<dbReference type="GO" id="GO:0015666">
    <property type="term" value="F:restriction endodeoxyribonuclease activity"/>
    <property type="evidence" value="ECO:0007669"/>
    <property type="project" value="TreeGrafter"/>
</dbReference>
<accession>A0A3S4WIA7</accession>
<evidence type="ECO:0000259" key="2">
    <source>
        <dbReference type="Pfam" id="PF14338"/>
    </source>
</evidence>
<dbReference type="KEGG" id="asla:NCTC11923_00086"/>
<feature type="domain" description="Restriction system protein Mrr-like N-terminal" evidence="2">
    <location>
        <begin position="29"/>
        <end position="113"/>
    </location>
</feature>
<dbReference type="Gene3D" id="3.40.1350.10">
    <property type="match status" value="1"/>
</dbReference>
<dbReference type="GO" id="GO:0009307">
    <property type="term" value="P:DNA restriction-modification system"/>
    <property type="evidence" value="ECO:0007669"/>
    <property type="project" value="InterPro"/>
</dbReference>
<proteinExistence type="predicted"/>
<dbReference type="Pfam" id="PF04471">
    <property type="entry name" value="Mrr_cat"/>
    <property type="match status" value="1"/>
</dbReference>
<evidence type="ECO:0000313" key="4">
    <source>
        <dbReference type="Proteomes" id="UP000276899"/>
    </source>
</evidence>
<protein>
    <submittedName>
        <fullName evidence="3">EcoKMrr</fullName>
    </submittedName>
</protein>
<evidence type="ECO:0000259" key="1">
    <source>
        <dbReference type="Pfam" id="PF04471"/>
    </source>
</evidence>
<name>A0A3S4WIA7_9ACTO</name>
<dbReference type="GO" id="GO:0003677">
    <property type="term" value="F:DNA binding"/>
    <property type="evidence" value="ECO:0007669"/>
    <property type="project" value="InterPro"/>
</dbReference>
<dbReference type="InterPro" id="IPR025745">
    <property type="entry name" value="Mrr-like_N_dom"/>
</dbReference>
<organism evidence="3 4">
    <name type="scientific">Actinomyces slackii</name>
    <dbReference type="NCBI Taxonomy" id="52774"/>
    <lineage>
        <taxon>Bacteria</taxon>
        <taxon>Bacillati</taxon>
        <taxon>Actinomycetota</taxon>
        <taxon>Actinomycetes</taxon>
        <taxon>Actinomycetales</taxon>
        <taxon>Actinomycetaceae</taxon>
        <taxon>Actinomyces</taxon>
    </lineage>
</organism>
<dbReference type="PANTHER" id="PTHR30015:SF7">
    <property type="entry name" value="TYPE IV METHYL-DIRECTED RESTRICTION ENZYME ECOKMRR"/>
    <property type="match status" value="1"/>
</dbReference>
<dbReference type="InterPro" id="IPR007560">
    <property type="entry name" value="Restrct_endonuc_IV_Mrr"/>
</dbReference>
<dbReference type="InterPro" id="IPR052906">
    <property type="entry name" value="Type_IV_Methyl-Rstrct_Enzyme"/>
</dbReference>
<dbReference type="InterPro" id="IPR011856">
    <property type="entry name" value="tRNA_endonuc-like_dom_sf"/>
</dbReference>
<feature type="domain" description="Restriction endonuclease type IV Mrr" evidence="1">
    <location>
        <begin position="187"/>
        <end position="303"/>
    </location>
</feature>